<dbReference type="RefSeq" id="WP_127378564.1">
    <property type="nucleotide sequence ID" value="NZ_CAXOOS010000004.1"/>
</dbReference>
<protein>
    <recommendedName>
        <fullName evidence="1">Tse2 ADP-ribosyltransferase toxin domain-containing protein</fullName>
    </recommendedName>
</protein>
<reference evidence="3 4" key="1">
    <citation type="submission" date="2017-08" db="EMBL/GenBank/DDBJ databases">
        <title>Draft genome sequence of pheromone producing symbiont Morganella morganii, of the female New Zealand grass grub Costelytra giveni.</title>
        <authorList>
            <person name="Laugraud A."/>
            <person name="Young S.D."/>
            <person name="Hurst M.H."/>
        </authorList>
    </citation>
    <scope>NUCLEOTIDE SEQUENCE [LARGE SCALE GENOMIC DNA]</scope>
    <source>
        <strain evidence="3 4">MMsCG</strain>
        <plasmid evidence="3">unnamed1</plasmid>
    </source>
</reference>
<evidence type="ECO:0000313" key="3">
    <source>
        <dbReference type="EMBL" id="RUT64693.1"/>
    </source>
</evidence>
<evidence type="ECO:0000259" key="1">
    <source>
        <dbReference type="Pfam" id="PF18648"/>
    </source>
</evidence>
<sequence>MREKTLYILAEDLYRMGNSSSSRLANVRRSDINTREIGETDFIVADNNGVSVFTKEGLDECPLTGWVWELKAGTILPAGLTIVKRGSKGHHMIVPAENMPLAKYISLLESVAMFCEKQYMKRA</sequence>
<dbReference type="OrthoDB" id="6196254at2"/>
<name>A0A433ZRE6_MORMO</name>
<dbReference type="AlphaFoldDB" id="A0A433ZRE6"/>
<evidence type="ECO:0000313" key="4">
    <source>
        <dbReference type="Proteomes" id="UP000286908"/>
    </source>
</evidence>
<feature type="domain" description="Tse2 ADP-ribosyltransferase toxin" evidence="1">
    <location>
        <begin position="55"/>
        <end position="118"/>
    </location>
</feature>
<dbReference type="EMBL" id="ABKJEP030000070">
    <property type="protein sequence ID" value="EMO9458091.1"/>
    <property type="molecule type" value="Genomic_DNA"/>
</dbReference>
<comment type="caution">
    <text evidence="3">The sequence shown here is derived from an EMBL/GenBank/DDBJ whole genome shotgun (WGS) entry which is preliminary data.</text>
</comment>
<gene>
    <name evidence="3" type="ORF">CKG00_16160</name>
    <name evidence="2" type="ORF">PN925_003500</name>
</gene>
<evidence type="ECO:0000313" key="2">
    <source>
        <dbReference type="EMBL" id="EMO9458091.1"/>
    </source>
</evidence>
<geneLocation type="plasmid" evidence="3">
    <name>unnamed1</name>
</geneLocation>
<dbReference type="InterPro" id="IPR041018">
    <property type="entry name" value="ADPRTs_Tse2"/>
</dbReference>
<proteinExistence type="predicted"/>
<keyword evidence="3" id="KW-0614">Plasmid</keyword>
<organism evidence="3 4">
    <name type="scientific">Morganella morganii</name>
    <name type="common">Proteus morganii</name>
    <dbReference type="NCBI Taxonomy" id="582"/>
    <lineage>
        <taxon>Bacteria</taxon>
        <taxon>Pseudomonadati</taxon>
        <taxon>Pseudomonadota</taxon>
        <taxon>Gammaproteobacteria</taxon>
        <taxon>Enterobacterales</taxon>
        <taxon>Morganellaceae</taxon>
        <taxon>Morganella</taxon>
    </lineage>
</organism>
<reference evidence="2" key="2">
    <citation type="submission" date="2024-02" db="EMBL/GenBank/DDBJ databases">
        <authorList>
            <consortium name="Clinical and Environmental Microbiology Branch: Whole genome sequencing antimicrobial resistance pathogens in the healthcare setting"/>
        </authorList>
    </citation>
    <scope>NUCLEOTIDE SEQUENCE</scope>
    <source>
        <strain evidence="2">2023KU-00017</strain>
    </source>
</reference>
<dbReference type="Pfam" id="PF18648">
    <property type="entry name" value="ADPRTs_Tse2"/>
    <property type="match status" value="1"/>
</dbReference>
<dbReference type="Proteomes" id="UP000286908">
    <property type="component" value="Unassembled WGS sequence"/>
</dbReference>
<dbReference type="EMBL" id="NRQY01000002">
    <property type="protein sequence ID" value="RUT64693.1"/>
    <property type="molecule type" value="Genomic_DNA"/>
</dbReference>
<accession>A0A433ZRE6</accession>